<name>A0ABD2JRA9_9BILA</name>
<dbReference type="GO" id="GO:0004843">
    <property type="term" value="F:cysteine-type deubiquitinase activity"/>
    <property type="evidence" value="ECO:0007669"/>
    <property type="project" value="UniProtKB-UniRule"/>
</dbReference>
<comment type="catalytic activity">
    <reaction evidence="1 2">
        <text>Thiol-dependent hydrolysis of ester, thioester, amide, peptide and isopeptide bonds formed by the C-terminal Gly of ubiquitin (a 76-residue protein attached to proteins as an intracellular targeting signal).</text>
        <dbReference type="EC" id="3.4.19.12"/>
    </reaction>
</comment>
<feature type="compositionally biased region" description="Basic and acidic residues" evidence="3">
    <location>
        <begin position="600"/>
        <end position="609"/>
    </location>
</feature>
<dbReference type="InterPro" id="IPR001394">
    <property type="entry name" value="Peptidase_C19_UCH"/>
</dbReference>
<evidence type="ECO:0000313" key="5">
    <source>
        <dbReference type="EMBL" id="KAL3093137.1"/>
    </source>
</evidence>
<dbReference type="InterPro" id="IPR050185">
    <property type="entry name" value="Ub_carboxyl-term_hydrolase"/>
</dbReference>
<dbReference type="Pfam" id="PF00443">
    <property type="entry name" value="UCH"/>
    <property type="match status" value="1"/>
</dbReference>
<sequence>MQKICERPEKYNGGGRVATTPFSNGALPTNHSLYSLPVRYPKGLCGLANLGNTCFMNSALQCLSNIPELATFFINGEYSEQINAQNPLGTKGKLAQEFAELLKNMWSGRYCTFRPFRLKCVVGMFATRFNGFAQQDSHEFIAFLLDGLHEDLNRRINHRQIANNEMDETEKREDEEEEGQCAEDGKSEEQNAIEEKRRKEAKVSEEADTSKQQTAEEAWEEYKTVNDSIVIDLLHGQLKSSLTCNVCGKVSVKFDPFCFLSVPIPPRPLKESASIMPMPTNGQILKTAVKSRKSSDNLMQLTAREEERHRNAVENLTLTQRSLRSNYYGLEYLLWFLIIAREWLIRPWTGWATDLYRHFFSGPISLEQCLGSFFSVDYLHGDDMYKCEQCKRLRNGTKLCSLTRLPQVLVIHLKRFRNEGMYNVKLGSKVAFPLTDLDLHPFIHSEAQFDPLGYPNPTKYDLCGLITHKGQNLEYGHYVAYCRNSDDLDWYEFDDANVTRVNSLEVLSQEAYILFYRQKETLEDEEAMEEDEVLEEEEEWVEANSSDEMETEGGNGTLKLTRQQQKSSEKGNASKRRETERQQKTKFKTNIQQLIGLTGEEMRNRGTSV</sequence>
<feature type="compositionally biased region" description="Acidic residues" evidence="3">
    <location>
        <begin position="524"/>
        <end position="551"/>
    </location>
</feature>
<protein>
    <recommendedName>
        <fullName evidence="2">Ubiquitin carboxyl-terminal hydrolase</fullName>
        <ecNumber evidence="2">3.4.19.12</ecNumber>
    </recommendedName>
</protein>
<keyword evidence="2" id="KW-0788">Thiol protease</keyword>
<comment type="similarity">
    <text evidence="2">Belongs to the peptidase C19 family.</text>
</comment>
<dbReference type="Proteomes" id="UP001620626">
    <property type="component" value="Unassembled WGS sequence"/>
</dbReference>
<dbReference type="CDD" id="cd02674">
    <property type="entry name" value="Peptidase_C19R"/>
    <property type="match status" value="1"/>
</dbReference>
<evidence type="ECO:0000256" key="1">
    <source>
        <dbReference type="ARBA" id="ARBA00000707"/>
    </source>
</evidence>
<feature type="region of interest" description="Disordered" evidence="3">
    <location>
        <begin position="524"/>
        <end position="609"/>
    </location>
</feature>
<dbReference type="EMBL" id="JBICBT010000917">
    <property type="protein sequence ID" value="KAL3093137.1"/>
    <property type="molecule type" value="Genomic_DNA"/>
</dbReference>
<dbReference type="SUPFAM" id="SSF54001">
    <property type="entry name" value="Cysteine proteinases"/>
    <property type="match status" value="1"/>
</dbReference>
<dbReference type="PROSITE" id="PS00973">
    <property type="entry name" value="USP_2"/>
    <property type="match status" value="1"/>
</dbReference>
<organism evidence="5 6">
    <name type="scientific">Heterodera trifolii</name>
    <dbReference type="NCBI Taxonomy" id="157864"/>
    <lineage>
        <taxon>Eukaryota</taxon>
        <taxon>Metazoa</taxon>
        <taxon>Ecdysozoa</taxon>
        <taxon>Nematoda</taxon>
        <taxon>Chromadorea</taxon>
        <taxon>Rhabditida</taxon>
        <taxon>Tylenchina</taxon>
        <taxon>Tylenchomorpha</taxon>
        <taxon>Tylenchoidea</taxon>
        <taxon>Heteroderidae</taxon>
        <taxon>Heteroderinae</taxon>
        <taxon>Heterodera</taxon>
    </lineage>
</organism>
<keyword evidence="2" id="KW-0833">Ubl conjugation pathway</keyword>
<feature type="compositionally biased region" description="Acidic residues" evidence="3">
    <location>
        <begin position="165"/>
        <end position="181"/>
    </location>
</feature>
<dbReference type="Gene3D" id="3.90.70.10">
    <property type="entry name" value="Cysteine proteinases"/>
    <property type="match status" value="1"/>
</dbReference>
<accession>A0ABD2JRA9</accession>
<dbReference type="EC" id="3.4.19.12" evidence="2"/>
<dbReference type="PANTHER" id="PTHR21646">
    <property type="entry name" value="UBIQUITIN CARBOXYL-TERMINAL HYDROLASE"/>
    <property type="match status" value="1"/>
</dbReference>
<dbReference type="PROSITE" id="PS00972">
    <property type="entry name" value="USP_1"/>
    <property type="match status" value="1"/>
</dbReference>
<keyword evidence="2" id="KW-0378">Hydrolase</keyword>
<dbReference type="PROSITE" id="PS50235">
    <property type="entry name" value="USP_3"/>
    <property type="match status" value="1"/>
</dbReference>
<reference evidence="5 6" key="1">
    <citation type="submission" date="2024-10" db="EMBL/GenBank/DDBJ databases">
        <authorList>
            <person name="Kim D."/>
        </authorList>
    </citation>
    <scope>NUCLEOTIDE SEQUENCE [LARGE SCALE GENOMIC DNA]</scope>
    <source>
        <strain evidence="5">BH-2024</strain>
    </source>
</reference>
<gene>
    <name evidence="5" type="ORF">niasHT_022587</name>
</gene>
<feature type="domain" description="USP" evidence="4">
    <location>
        <begin position="45"/>
        <end position="519"/>
    </location>
</feature>
<keyword evidence="6" id="KW-1185">Reference proteome</keyword>
<dbReference type="AlphaFoldDB" id="A0ABD2JRA9"/>
<evidence type="ECO:0000256" key="2">
    <source>
        <dbReference type="RuleBase" id="RU366025"/>
    </source>
</evidence>
<comment type="caution">
    <text evidence="5">The sequence shown here is derived from an EMBL/GenBank/DDBJ whole genome shotgun (WGS) entry which is preliminary data.</text>
</comment>
<keyword evidence="2" id="KW-0645">Protease</keyword>
<dbReference type="InterPro" id="IPR018200">
    <property type="entry name" value="USP_CS"/>
</dbReference>
<proteinExistence type="inferred from homology"/>
<dbReference type="InterPro" id="IPR038765">
    <property type="entry name" value="Papain-like_cys_pep_sf"/>
</dbReference>
<dbReference type="InterPro" id="IPR028889">
    <property type="entry name" value="USP"/>
</dbReference>
<evidence type="ECO:0000313" key="6">
    <source>
        <dbReference type="Proteomes" id="UP001620626"/>
    </source>
</evidence>
<feature type="compositionally biased region" description="Basic and acidic residues" evidence="3">
    <location>
        <begin position="183"/>
        <end position="209"/>
    </location>
</feature>
<feature type="region of interest" description="Disordered" evidence="3">
    <location>
        <begin position="160"/>
        <end position="216"/>
    </location>
</feature>
<evidence type="ECO:0000256" key="3">
    <source>
        <dbReference type="SAM" id="MobiDB-lite"/>
    </source>
</evidence>
<evidence type="ECO:0000259" key="4">
    <source>
        <dbReference type="PROSITE" id="PS50235"/>
    </source>
</evidence>
<dbReference type="GO" id="GO:0006508">
    <property type="term" value="P:proteolysis"/>
    <property type="evidence" value="ECO:0007669"/>
    <property type="project" value="UniProtKB-KW"/>
</dbReference>